<dbReference type="AlphaFoldDB" id="A0A2K8Z9H5"/>
<dbReference type="Proteomes" id="UP000232883">
    <property type="component" value="Chromosome"/>
</dbReference>
<dbReference type="PANTHER" id="PTHR34819">
    <property type="entry name" value="LARGE CYSTEINE-RICH PERIPLASMIC PROTEIN OMCB"/>
    <property type="match status" value="1"/>
</dbReference>
<evidence type="ECO:0000259" key="1">
    <source>
        <dbReference type="Pfam" id="PF01345"/>
    </source>
</evidence>
<accession>A0A2K8Z9H5</accession>
<organism evidence="2 3">
    <name type="scientific">Spirosoma pollinicola</name>
    <dbReference type="NCBI Taxonomy" id="2057025"/>
    <lineage>
        <taxon>Bacteria</taxon>
        <taxon>Pseudomonadati</taxon>
        <taxon>Bacteroidota</taxon>
        <taxon>Cytophagia</taxon>
        <taxon>Cytophagales</taxon>
        <taxon>Cytophagaceae</taxon>
        <taxon>Spirosoma</taxon>
    </lineage>
</organism>
<evidence type="ECO:0000313" key="2">
    <source>
        <dbReference type="EMBL" id="AUD06523.1"/>
    </source>
</evidence>
<gene>
    <name evidence="2" type="ORF">CWM47_34550</name>
</gene>
<evidence type="ECO:0000313" key="3">
    <source>
        <dbReference type="Proteomes" id="UP000232883"/>
    </source>
</evidence>
<sequence>MILPYIRFMKLRISNINEISRLFFLISILTGMVSQVKAQVPATNSIQLTNLINKAKANQGDVLIHTLVVSNTGTTTATDILVRDSSSVGVRYIANSAIIPGGTTFATAFPVTKWLIPTLSAGQSLSLTYQVAADSSGIMYNTATIPGDTATACVSIPVRVCKGDTYLFQLAGPVGRSSYRWFKDGIEIASQTTRLLDVTAPGSYSLAVDSVAGKCPDLSYCPFIIEEYAVPAFQASTVPASCSGVAQANGQLIVTGFSATDTYQYTEGTTFTATALISGEPKTIPPNGIIAGTLPNPATSKSYTIRVYNATGCFSDQTVTLLSTACVPPAPVTLDLQQFVNKSKAKIGELVSYTVVLTNTGTTSAAMTAVQISRLAGLHYITSSIVPPPGTTVNPSAPISTWTVASLSGGQSLSLTFQAIADSSGILYNKATIPGDTATVCTSVPVKVCVGEKYTFRLTAVPGRSAYQWFRTFQGVTTELTSFTTNVLDITQPGEYKLAVDNQAGKCPDFSCCPFIVDEDSLPTFKAKALPVSCIGNMAQSNGQLVVTNVQSTNTYQYSLGATFNESASLSGSAKVIPTDGVLAHNLVNPSEAQAYTVRVYTNSGCYSDVTVLLVPTKCSCPAEVCVPFVISQSKRVRRIGDAR</sequence>
<name>A0A2K8Z9H5_9BACT</name>
<protein>
    <recommendedName>
        <fullName evidence="1">DUF11 domain-containing protein</fullName>
    </recommendedName>
</protein>
<dbReference type="EMBL" id="CP025096">
    <property type="protein sequence ID" value="AUD06523.1"/>
    <property type="molecule type" value="Genomic_DNA"/>
</dbReference>
<dbReference type="InterPro" id="IPR047589">
    <property type="entry name" value="DUF11_rpt"/>
</dbReference>
<dbReference type="InterPro" id="IPR051172">
    <property type="entry name" value="Chlamydia_OmcB"/>
</dbReference>
<dbReference type="Gene3D" id="2.60.40.10">
    <property type="entry name" value="Immunoglobulins"/>
    <property type="match status" value="1"/>
</dbReference>
<proteinExistence type="predicted"/>
<dbReference type="InterPro" id="IPR013783">
    <property type="entry name" value="Ig-like_fold"/>
</dbReference>
<reference evidence="2 3" key="1">
    <citation type="submission" date="2017-11" db="EMBL/GenBank/DDBJ databases">
        <title>Taxonomic description and genome sequences of Spirosoma HA7 sp. nov., isolated from pollen microhabitat of Corylus avellana.</title>
        <authorList>
            <person name="Ambika Manirajan B."/>
            <person name="Suarez C."/>
            <person name="Ratering S."/>
            <person name="Geissler-Plaum R."/>
            <person name="Cardinale M."/>
            <person name="Sylvia S."/>
        </authorList>
    </citation>
    <scope>NUCLEOTIDE SEQUENCE [LARGE SCALE GENOMIC DNA]</scope>
    <source>
        <strain evidence="2 3">HA7</strain>
    </source>
</reference>
<keyword evidence="3" id="KW-1185">Reference proteome</keyword>
<dbReference type="NCBIfam" id="TIGR01451">
    <property type="entry name" value="B_ant_repeat"/>
    <property type="match status" value="2"/>
</dbReference>
<feature type="domain" description="DUF11" evidence="1">
    <location>
        <begin position="334"/>
        <end position="436"/>
    </location>
</feature>
<feature type="domain" description="DUF11" evidence="1">
    <location>
        <begin position="46"/>
        <end position="148"/>
    </location>
</feature>
<dbReference type="KEGG" id="spir:CWM47_34550"/>
<dbReference type="InterPro" id="IPR001434">
    <property type="entry name" value="OmcB-like_DUF11"/>
</dbReference>
<dbReference type="Pfam" id="PF01345">
    <property type="entry name" value="DUF11"/>
    <property type="match status" value="2"/>
</dbReference>
<dbReference type="OrthoDB" id="961007at2"/>